<dbReference type="AlphaFoldDB" id="A0A9Y1BP77"/>
<reference evidence="2" key="1">
    <citation type="journal article" date="2022" name="Nat. Microbiol.">
        <title>Unique mobile elements and scalable gene flow at the prokaryote-eukaryote boundary revealed by circularized Asgard archaea genomes.</title>
        <authorList>
            <person name="Wu F."/>
            <person name="Speth D.R."/>
            <person name="Philosof A."/>
            <person name="Cremiere A."/>
            <person name="Narayanan A."/>
            <person name="Barco R.A."/>
            <person name="Connon S.A."/>
            <person name="Amend J.P."/>
            <person name="Antoshechkin I.A."/>
            <person name="Orphan V.J."/>
        </authorList>
    </citation>
    <scope>NUCLEOTIDE SEQUENCE</scope>
    <source>
        <strain evidence="2">PR6</strain>
    </source>
</reference>
<dbReference type="SUPFAM" id="SSF46785">
    <property type="entry name" value="Winged helix' DNA-binding domain"/>
    <property type="match status" value="1"/>
</dbReference>
<keyword evidence="1" id="KW-0175">Coiled coil</keyword>
<organism evidence="2">
    <name type="scientific">Candidatus Heimdallarchaeum endolithica</name>
    <dbReference type="NCBI Taxonomy" id="2876572"/>
    <lineage>
        <taxon>Archaea</taxon>
        <taxon>Promethearchaeati</taxon>
        <taxon>Candidatus Heimdallarchaeota</taxon>
        <taxon>Candidatus Heimdallarchaeia (ex Rinke et al. 2021) (nom. nud.)</taxon>
        <taxon>Candidatus Heimdallarchaeales</taxon>
        <taxon>Candidatus Heimdallarchaeaceae</taxon>
        <taxon>Candidatus Heimdallarchaeum</taxon>
    </lineage>
</organism>
<feature type="coiled-coil region" evidence="1">
    <location>
        <begin position="90"/>
        <end position="117"/>
    </location>
</feature>
<proteinExistence type="predicted"/>
<protein>
    <submittedName>
        <fullName evidence="2">Uncharacterized protein</fullName>
    </submittedName>
</protein>
<accession>A0A9Y1BP77</accession>
<dbReference type="Proteomes" id="UP001200513">
    <property type="component" value="Chromosome"/>
</dbReference>
<feature type="coiled-coil region" evidence="1">
    <location>
        <begin position="4"/>
        <end position="31"/>
    </location>
</feature>
<sequence length="252" mass="29568">MTLEENKNNEKDRILTEIIKLSNEIQALKEDLKKHTPISQTSTSNGLPFEIASVVDMIKEQIDSSTKFLLSEIKSEFYRLITLFYSSSDIDEKEKLLKELDIDRTKYKKQEETLNQEEQYSIVDEQKEYISRLVSMLEEREQLIYELSDQVVALSVKKSEIEKELNNIIEEKEQWNKVKEITQKLVSTDPRYKIISMLKQLQSISQMQLSFVLGISLSQTKQYLKELEEIKIVQLKEDDTVELDPNFDTTVI</sequence>
<dbReference type="InterPro" id="IPR036390">
    <property type="entry name" value="WH_DNA-bd_sf"/>
</dbReference>
<evidence type="ECO:0000256" key="1">
    <source>
        <dbReference type="SAM" id="Coils"/>
    </source>
</evidence>
<name>A0A9Y1BP77_9ARCH</name>
<feature type="coiled-coil region" evidence="1">
    <location>
        <begin position="151"/>
        <end position="178"/>
    </location>
</feature>
<evidence type="ECO:0000313" key="2">
    <source>
        <dbReference type="EMBL" id="UJG42365.1"/>
    </source>
</evidence>
<dbReference type="EMBL" id="CP084167">
    <property type="protein sequence ID" value="UJG42365.1"/>
    <property type="molecule type" value="Genomic_DNA"/>
</dbReference>
<gene>
    <name evidence="2" type="ORF">K9W46_08105</name>
</gene>